<dbReference type="AlphaFoldDB" id="A0A0C2MXB7"/>
<feature type="compositionally biased region" description="Polar residues" evidence="1">
    <location>
        <begin position="61"/>
        <end position="73"/>
    </location>
</feature>
<feature type="transmembrane region" description="Helical" evidence="2">
    <location>
        <begin position="124"/>
        <end position="150"/>
    </location>
</feature>
<accession>A0A0C2MXB7</accession>
<feature type="region of interest" description="Disordered" evidence="1">
    <location>
        <begin position="45"/>
        <end position="85"/>
    </location>
</feature>
<comment type="caution">
    <text evidence="3">The sequence shown here is derived from an EMBL/GenBank/DDBJ whole genome shotgun (WGS) entry which is preliminary data.</text>
</comment>
<evidence type="ECO:0000313" key="4">
    <source>
        <dbReference type="Proteomes" id="UP000031668"/>
    </source>
</evidence>
<protein>
    <submittedName>
        <fullName evidence="3">Uncharacterized protein</fullName>
    </submittedName>
</protein>
<proteinExistence type="predicted"/>
<evidence type="ECO:0000313" key="3">
    <source>
        <dbReference type="EMBL" id="KII66262.1"/>
    </source>
</evidence>
<keyword evidence="2" id="KW-1133">Transmembrane helix</keyword>
<keyword evidence="4" id="KW-1185">Reference proteome</keyword>
<sequence>MWYIILIIVHQKQSLGGSVQKTQEEKVELFMNPRHPTHSVEHRNVIHPNVDGPLSNRKNEINPQNKNKISYQSRKSDKKSFGTEPKSVVDTRINIPHPENSESIIRNQNLAPFGLDNLNAFAPYLIFTVISLSSNFLMILMVCYCVIYQLDPVENDPIEYYYFV</sequence>
<keyword evidence="2" id="KW-0472">Membrane</keyword>
<organism evidence="3 4">
    <name type="scientific">Thelohanellus kitauei</name>
    <name type="common">Myxosporean</name>
    <dbReference type="NCBI Taxonomy" id="669202"/>
    <lineage>
        <taxon>Eukaryota</taxon>
        <taxon>Metazoa</taxon>
        <taxon>Cnidaria</taxon>
        <taxon>Myxozoa</taxon>
        <taxon>Myxosporea</taxon>
        <taxon>Bivalvulida</taxon>
        <taxon>Platysporina</taxon>
        <taxon>Myxobolidae</taxon>
        <taxon>Thelohanellus</taxon>
    </lineage>
</organism>
<evidence type="ECO:0000256" key="2">
    <source>
        <dbReference type="SAM" id="Phobius"/>
    </source>
</evidence>
<dbReference type="EMBL" id="JWZT01003569">
    <property type="protein sequence ID" value="KII66262.1"/>
    <property type="molecule type" value="Genomic_DNA"/>
</dbReference>
<dbReference type="Proteomes" id="UP000031668">
    <property type="component" value="Unassembled WGS sequence"/>
</dbReference>
<name>A0A0C2MXB7_THEKT</name>
<reference evidence="3 4" key="1">
    <citation type="journal article" date="2014" name="Genome Biol. Evol.">
        <title>The genome of the myxosporean Thelohanellus kitauei shows adaptations to nutrient acquisition within its fish host.</title>
        <authorList>
            <person name="Yang Y."/>
            <person name="Xiong J."/>
            <person name="Zhou Z."/>
            <person name="Huo F."/>
            <person name="Miao W."/>
            <person name="Ran C."/>
            <person name="Liu Y."/>
            <person name="Zhang J."/>
            <person name="Feng J."/>
            <person name="Wang M."/>
            <person name="Wang M."/>
            <person name="Wang L."/>
            <person name="Yao B."/>
        </authorList>
    </citation>
    <scope>NUCLEOTIDE SEQUENCE [LARGE SCALE GENOMIC DNA]</scope>
    <source>
        <strain evidence="3">Wuqing</strain>
    </source>
</reference>
<evidence type="ECO:0000256" key="1">
    <source>
        <dbReference type="SAM" id="MobiDB-lite"/>
    </source>
</evidence>
<keyword evidence="2" id="KW-0812">Transmembrane</keyword>
<gene>
    <name evidence="3" type="ORF">RF11_13700</name>
</gene>